<name>A0A558AQZ4_9STAP</name>
<protein>
    <submittedName>
        <fullName evidence="2">Metal-dependent hydrolase</fullName>
    </submittedName>
</protein>
<dbReference type="Proteomes" id="UP000315103">
    <property type="component" value="Unassembled WGS sequence"/>
</dbReference>
<reference evidence="2 3" key="1">
    <citation type="submission" date="2019-07" db="EMBL/GenBank/DDBJ databases">
        <title>Salinicoccus cyprini sp. nov., isolated from gastro-intestinal tract of mirror carp, Cyprinus carpio var. specularis, collected from Gobind Sagar Reservoir, Himachal Pradesh, India.</title>
        <authorList>
            <person name="Talwar C."/>
            <person name="Singh A.K."/>
            <person name="Lal R."/>
            <person name="Negi R.K."/>
        </authorList>
    </citation>
    <scope>NUCLEOTIDE SEQUENCE [LARGE SCALE GENOMIC DNA]</scope>
    <source>
        <strain evidence="2 3">CT19</strain>
    </source>
</reference>
<dbReference type="InterPro" id="IPR007404">
    <property type="entry name" value="YdjM-like"/>
</dbReference>
<comment type="caution">
    <text evidence="2">The sequence shown here is derived from an EMBL/GenBank/DDBJ whole genome shotgun (WGS) entry which is preliminary data.</text>
</comment>
<dbReference type="RefSeq" id="WP_145290399.1">
    <property type="nucleotide sequence ID" value="NZ_VMSJ01000006.1"/>
</dbReference>
<dbReference type="GO" id="GO:0016787">
    <property type="term" value="F:hydrolase activity"/>
    <property type="evidence" value="ECO:0007669"/>
    <property type="project" value="UniProtKB-KW"/>
</dbReference>
<gene>
    <name evidence="2" type="ORF">FO441_11715</name>
</gene>
<dbReference type="OrthoDB" id="5459053at2"/>
<dbReference type="PANTHER" id="PTHR35531">
    <property type="entry name" value="INNER MEMBRANE PROTEIN YBCI-RELATED"/>
    <property type="match status" value="1"/>
</dbReference>
<dbReference type="AlphaFoldDB" id="A0A558AQZ4"/>
<feature type="transmembrane region" description="Helical" evidence="1">
    <location>
        <begin position="138"/>
        <end position="160"/>
    </location>
</feature>
<sequence length="162" mass="17788">MTGKTHILGGIAASLAVAHTANENPLIMVGAGIAGALLPDICHSGSMIGKRFPILSRIINLIFGHRTFTHSLLFLVLASFLIDRFFPNDVLKYGLLTGMISHYILDMGTKRGIKLFFPLNLTVRFPLTIRTGSKVENLIFSILTLVSFYFGYQALSWYGVGL</sequence>
<accession>A0A558AQZ4</accession>
<dbReference type="EMBL" id="VMSJ01000006">
    <property type="protein sequence ID" value="TVT26668.1"/>
    <property type="molecule type" value="Genomic_DNA"/>
</dbReference>
<dbReference type="Pfam" id="PF04307">
    <property type="entry name" value="YdjM"/>
    <property type="match status" value="1"/>
</dbReference>
<dbReference type="InterPro" id="IPR016956">
    <property type="entry name" value="YdjM"/>
</dbReference>
<keyword evidence="1" id="KW-0812">Transmembrane</keyword>
<evidence type="ECO:0000256" key="1">
    <source>
        <dbReference type="SAM" id="Phobius"/>
    </source>
</evidence>
<keyword evidence="2" id="KW-0378">Hydrolase</keyword>
<evidence type="ECO:0000313" key="3">
    <source>
        <dbReference type="Proteomes" id="UP000315103"/>
    </source>
</evidence>
<organism evidence="2 3">
    <name type="scientific">Salinicoccus cyprini</name>
    <dbReference type="NCBI Taxonomy" id="2493691"/>
    <lineage>
        <taxon>Bacteria</taxon>
        <taxon>Bacillati</taxon>
        <taxon>Bacillota</taxon>
        <taxon>Bacilli</taxon>
        <taxon>Bacillales</taxon>
        <taxon>Staphylococcaceae</taxon>
        <taxon>Salinicoccus</taxon>
    </lineage>
</organism>
<dbReference type="PANTHER" id="PTHR35531:SF1">
    <property type="entry name" value="INNER MEMBRANE PROTEIN YBCI-RELATED"/>
    <property type="match status" value="1"/>
</dbReference>
<evidence type="ECO:0000313" key="2">
    <source>
        <dbReference type="EMBL" id="TVT26668.1"/>
    </source>
</evidence>
<keyword evidence="3" id="KW-1185">Reference proteome</keyword>
<dbReference type="PIRSF" id="PIRSF030780">
    <property type="entry name" value="Md_memb_hyd_prd"/>
    <property type="match status" value="1"/>
</dbReference>
<keyword evidence="1" id="KW-0472">Membrane</keyword>
<keyword evidence="1" id="KW-1133">Transmembrane helix</keyword>
<proteinExistence type="predicted"/>